<gene>
    <name evidence="1" type="ORF">PROAA_1310013</name>
</gene>
<evidence type="ECO:0000313" key="2">
    <source>
        <dbReference type="Proteomes" id="UP000199600"/>
    </source>
</evidence>
<organism evidence="1 2">
    <name type="scientific">Candidatus Propionivibrio aalborgensis</name>
    <dbReference type="NCBI Taxonomy" id="1860101"/>
    <lineage>
        <taxon>Bacteria</taxon>
        <taxon>Pseudomonadati</taxon>
        <taxon>Pseudomonadota</taxon>
        <taxon>Betaproteobacteria</taxon>
        <taxon>Rhodocyclales</taxon>
        <taxon>Rhodocyclaceae</taxon>
        <taxon>Propionivibrio</taxon>
    </lineage>
</organism>
<proteinExistence type="predicted"/>
<dbReference type="AlphaFoldDB" id="A0A1A8XHE1"/>
<keyword evidence="2" id="KW-1185">Reference proteome</keyword>
<name>A0A1A8XHE1_9RHOO</name>
<sequence>MLGRMFQPISRSDALRIASHALVNGAKGGRLICHDTQPDNCRIYQTQTEPCWYIYAPWSDHKEVMMLRSSRVILVGKLTGIIHYDGSAQDEG</sequence>
<protein>
    <submittedName>
        <fullName evidence="1">Uncharacterized protein</fullName>
    </submittedName>
</protein>
<reference evidence="1 2" key="1">
    <citation type="submission" date="2016-06" db="EMBL/GenBank/DDBJ databases">
        <authorList>
            <person name="Kjaerup R.B."/>
            <person name="Dalgaard T.S."/>
            <person name="Juul-Madsen H.R."/>
        </authorList>
    </citation>
    <scope>NUCLEOTIDE SEQUENCE [LARGE SCALE GENOMIC DNA]</scope>
    <source>
        <strain evidence="1">2</strain>
    </source>
</reference>
<accession>A0A1A8XHE1</accession>
<dbReference type="EMBL" id="FLQY01000037">
    <property type="protein sequence ID" value="SBT04599.1"/>
    <property type="molecule type" value="Genomic_DNA"/>
</dbReference>
<evidence type="ECO:0000313" key="1">
    <source>
        <dbReference type="EMBL" id="SBT04599.1"/>
    </source>
</evidence>
<dbReference type="Proteomes" id="UP000199600">
    <property type="component" value="Unassembled WGS sequence"/>
</dbReference>